<name>A0ABN7TLY9_9BACL</name>
<keyword evidence="2" id="KW-1185">Reference proteome</keyword>
<dbReference type="EMBL" id="CAJVCE010000006">
    <property type="protein sequence ID" value="CAG7638224.1"/>
    <property type="molecule type" value="Genomic_DNA"/>
</dbReference>
<reference evidence="1 2" key="1">
    <citation type="submission" date="2021-06" db="EMBL/GenBank/DDBJ databases">
        <authorList>
            <person name="Criscuolo A."/>
        </authorList>
    </citation>
    <scope>NUCLEOTIDE SEQUENCE [LARGE SCALE GENOMIC DNA]</scope>
    <source>
        <strain evidence="2">CIP 111802</strain>
    </source>
</reference>
<proteinExistence type="predicted"/>
<sequence length="100" mass="11076">MYDYLLLPNKKVRFTFFLATGTSFSLRTIELLHKGQAGAASVMNSSRTQAMQSFSTHSQIRICCVGCSNVDVGVSTSFPPGGFLFWQYDHGRSCLDDVLL</sequence>
<accession>A0ABN7TLY9</accession>
<dbReference type="Proteomes" id="UP000730618">
    <property type="component" value="Unassembled WGS sequence"/>
</dbReference>
<comment type="caution">
    <text evidence="1">The sequence shown here is derived from an EMBL/GenBank/DDBJ whole genome shotgun (WGS) entry which is preliminary data.</text>
</comment>
<evidence type="ECO:0000313" key="2">
    <source>
        <dbReference type="Proteomes" id="UP000730618"/>
    </source>
</evidence>
<evidence type="ECO:0000313" key="1">
    <source>
        <dbReference type="EMBL" id="CAG7638224.1"/>
    </source>
</evidence>
<gene>
    <name evidence="1" type="ORF">PAECIP111802_02418</name>
</gene>
<protein>
    <submittedName>
        <fullName evidence="1">Uncharacterized protein</fullName>
    </submittedName>
</protein>
<organism evidence="1 2">
    <name type="scientific">Paenibacillus allorhizosphaerae</name>
    <dbReference type="NCBI Taxonomy" id="2849866"/>
    <lineage>
        <taxon>Bacteria</taxon>
        <taxon>Bacillati</taxon>
        <taxon>Bacillota</taxon>
        <taxon>Bacilli</taxon>
        <taxon>Bacillales</taxon>
        <taxon>Paenibacillaceae</taxon>
        <taxon>Paenibacillus</taxon>
    </lineage>
</organism>